<name>A0A1J0A718_9ENTE</name>
<dbReference type="Proteomes" id="UP000191200">
    <property type="component" value="Chromosome"/>
</dbReference>
<keyword evidence="11" id="KW-1185">Reference proteome</keyword>
<dbReference type="PANTHER" id="PTHR33602">
    <property type="entry name" value="REGULATORY PROTEIN RECX FAMILY PROTEIN"/>
    <property type="match status" value="1"/>
</dbReference>
<feature type="domain" description="RecX second three-helical" evidence="7">
    <location>
        <begin position="105"/>
        <end position="146"/>
    </location>
</feature>
<dbReference type="InterPro" id="IPR036388">
    <property type="entry name" value="WH-like_DNA-bd_sf"/>
</dbReference>
<dbReference type="EMBL" id="CP017267">
    <property type="protein sequence ID" value="APB31728.1"/>
    <property type="molecule type" value="Genomic_DNA"/>
</dbReference>
<dbReference type="InterPro" id="IPR053924">
    <property type="entry name" value="RecX_HTH_2nd"/>
</dbReference>
<evidence type="ECO:0000256" key="1">
    <source>
        <dbReference type="ARBA" id="ARBA00003529"/>
    </source>
</evidence>
<gene>
    <name evidence="6" type="primary">recX</name>
    <name evidence="10" type="ORF">BHY08_07740</name>
</gene>
<reference evidence="10 11" key="1">
    <citation type="submission" date="2016-09" db="EMBL/GenBank/DDBJ databases">
        <title>Vagococcus teuberi sp. nov., isolated from the Malian artisanal sour milk fene.</title>
        <authorList>
            <person name="Wullschleger S."/>
            <person name="Seifert C."/>
            <person name="Baumgartner S."/>
            <person name="Lacroix C."/>
            <person name="Bonfoh B."/>
            <person name="Stevens M.J."/>
            <person name="Meile L."/>
        </authorList>
    </citation>
    <scope>NUCLEOTIDE SEQUENCE [LARGE SCALE GENOMIC DNA]</scope>
    <source>
        <strain evidence="10 11">DSM 21459</strain>
    </source>
</reference>
<organism evidence="10 11">
    <name type="scientific">Vagococcus teuberi</name>
    <dbReference type="NCBI Taxonomy" id="519472"/>
    <lineage>
        <taxon>Bacteria</taxon>
        <taxon>Bacillati</taxon>
        <taxon>Bacillota</taxon>
        <taxon>Bacilli</taxon>
        <taxon>Lactobacillales</taxon>
        <taxon>Enterococcaceae</taxon>
        <taxon>Vagococcus</taxon>
    </lineage>
</organism>
<dbReference type="InterPro" id="IPR053926">
    <property type="entry name" value="RecX_HTH_1st"/>
</dbReference>
<dbReference type="RefSeq" id="WP_071457326.1">
    <property type="nucleotide sequence ID" value="NZ_CP017267.1"/>
</dbReference>
<evidence type="ECO:0000259" key="9">
    <source>
        <dbReference type="Pfam" id="PF21982"/>
    </source>
</evidence>
<comment type="function">
    <text evidence="1 6">Modulates RecA activity.</text>
</comment>
<dbReference type="InterPro" id="IPR053925">
    <property type="entry name" value="RecX_HTH_3rd"/>
</dbReference>
<dbReference type="Pfam" id="PF21981">
    <property type="entry name" value="RecX_HTH3"/>
    <property type="match status" value="2"/>
</dbReference>
<dbReference type="PANTHER" id="PTHR33602:SF1">
    <property type="entry name" value="REGULATORY PROTEIN RECX FAMILY PROTEIN"/>
    <property type="match status" value="1"/>
</dbReference>
<feature type="domain" description="RecX third three-helical" evidence="8">
    <location>
        <begin position="154"/>
        <end position="199"/>
    </location>
</feature>
<dbReference type="InterPro" id="IPR003783">
    <property type="entry name" value="Regulatory_RecX"/>
</dbReference>
<evidence type="ECO:0000313" key="11">
    <source>
        <dbReference type="Proteomes" id="UP000191200"/>
    </source>
</evidence>
<dbReference type="Gene3D" id="1.10.10.10">
    <property type="entry name" value="Winged helix-like DNA-binding domain superfamily/Winged helix DNA-binding domain"/>
    <property type="match status" value="4"/>
</dbReference>
<sequence length="263" mass="30823">MEVIQSIKKEKTGYLLVTKSGIKIPLSEDSLVKHRLLKGSEVSEELLNQVKEEASFDIGYQKALNYLSYQLRSEKEIKDYLKKQEINNLQIKQIIDKLKDLSLLDDKIFAESYVRTAIRTTDKGPQGVKEFLMKKGMPSDFIDEALILFDDTHQLELGQKLGEKMARKYQKSSQKERINKIRQQLFIKGFKSDVISSVIDGLAFDDDEDEYDLLVKQGDKLWHRHERVETRKKHQKIKQSLYQKGFSIDDINRYIEEKEMELE</sequence>
<accession>A0A1J0A718</accession>
<keyword evidence="5 6" id="KW-0963">Cytoplasm</keyword>
<dbReference type="KEGG" id="vte:BHY08_07740"/>
<dbReference type="GO" id="GO:0006282">
    <property type="term" value="P:regulation of DNA repair"/>
    <property type="evidence" value="ECO:0007669"/>
    <property type="project" value="UniProtKB-UniRule"/>
</dbReference>
<feature type="domain" description="RecX first three-helical" evidence="9">
    <location>
        <begin position="60"/>
        <end position="98"/>
    </location>
</feature>
<dbReference type="NCBIfam" id="NF010733">
    <property type="entry name" value="PRK14135.1"/>
    <property type="match status" value="1"/>
</dbReference>
<evidence type="ECO:0000256" key="5">
    <source>
        <dbReference type="ARBA" id="ARBA00022490"/>
    </source>
</evidence>
<dbReference type="Pfam" id="PF21982">
    <property type="entry name" value="RecX_HTH1"/>
    <property type="match status" value="1"/>
</dbReference>
<evidence type="ECO:0000256" key="4">
    <source>
        <dbReference type="ARBA" id="ARBA00018111"/>
    </source>
</evidence>
<evidence type="ECO:0000259" key="8">
    <source>
        <dbReference type="Pfam" id="PF21981"/>
    </source>
</evidence>
<evidence type="ECO:0000256" key="3">
    <source>
        <dbReference type="ARBA" id="ARBA00009695"/>
    </source>
</evidence>
<dbReference type="OrthoDB" id="5421057at2"/>
<comment type="similarity">
    <text evidence="3 6">Belongs to the RecX family.</text>
</comment>
<evidence type="ECO:0000313" key="10">
    <source>
        <dbReference type="EMBL" id="APB31728.1"/>
    </source>
</evidence>
<dbReference type="HAMAP" id="MF_01114">
    <property type="entry name" value="RecX"/>
    <property type="match status" value="1"/>
</dbReference>
<comment type="subcellular location">
    <subcellularLocation>
        <location evidence="2 6">Cytoplasm</location>
    </subcellularLocation>
</comment>
<feature type="domain" description="RecX third three-helical" evidence="8">
    <location>
        <begin position="208"/>
        <end position="255"/>
    </location>
</feature>
<dbReference type="AlphaFoldDB" id="A0A1J0A718"/>
<proteinExistence type="inferred from homology"/>
<evidence type="ECO:0000256" key="6">
    <source>
        <dbReference type="HAMAP-Rule" id="MF_01114"/>
    </source>
</evidence>
<protein>
    <recommendedName>
        <fullName evidence="4 6">Regulatory protein RecX</fullName>
    </recommendedName>
</protein>
<evidence type="ECO:0000259" key="7">
    <source>
        <dbReference type="Pfam" id="PF02631"/>
    </source>
</evidence>
<evidence type="ECO:0000256" key="2">
    <source>
        <dbReference type="ARBA" id="ARBA00004496"/>
    </source>
</evidence>
<dbReference type="GO" id="GO:0005737">
    <property type="term" value="C:cytoplasm"/>
    <property type="evidence" value="ECO:0007669"/>
    <property type="project" value="UniProtKB-SubCell"/>
</dbReference>
<dbReference type="STRING" id="519472.BHY08_07740"/>
<dbReference type="Pfam" id="PF02631">
    <property type="entry name" value="RecX_HTH2"/>
    <property type="match status" value="1"/>
</dbReference>